<dbReference type="EMBL" id="JBBHLL010000295">
    <property type="protein sequence ID" value="KAK7806663.1"/>
    <property type="molecule type" value="Genomic_DNA"/>
</dbReference>
<dbReference type="Proteomes" id="UP001488838">
    <property type="component" value="Unassembled WGS sequence"/>
</dbReference>
<sequence length="105" mass="11420">MYLSLQLQSEVSKEENSVSCEVYLVMKGQKSELDGPAVVELSVSTLRTALGPSVHQGKKKREGRGKKGERGREGNSSATVFARPNFDAVVKLEDEGLGAFEFDLS</sequence>
<evidence type="ECO:0000256" key="1">
    <source>
        <dbReference type="SAM" id="MobiDB-lite"/>
    </source>
</evidence>
<accession>A0AAW0HX40</accession>
<reference evidence="2 3" key="1">
    <citation type="journal article" date="2023" name="bioRxiv">
        <title>Conserved and derived expression patterns and positive selection on dental genes reveal complex evolutionary context of ever-growing rodent molars.</title>
        <authorList>
            <person name="Calamari Z.T."/>
            <person name="Song A."/>
            <person name="Cohen E."/>
            <person name="Akter M."/>
            <person name="Roy R.D."/>
            <person name="Hallikas O."/>
            <person name="Christensen M.M."/>
            <person name="Li P."/>
            <person name="Marangoni P."/>
            <person name="Jernvall J."/>
            <person name="Klein O.D."/>
        </authorList>
    </citation>
    <scope>NUCLEOTIDE SEQUENCE [LARGE SCALE GENOMIC DNA]</scope>
    <source>
        <strain evidence="2">V071</strain>
    </source>
</reference>
<dbReference type="AlphaFoldDB" id="A0AAW0HX40"/>
<comment type="caution">
    <text evidence="2">The sequence shown here is derived from an EMBL/GenBank/DDBJ whole genome shotgun (WGS) entry which is preliminary data.</text>
</comment>
<proteinExistence type="predicted"/>
<gene>
    <name evidence="2" type="ORF">U0070_021934</name>
</gene>
<keyword evidence="3" id="KW-1185">Reference proteome</keyword>
<organism evidence="2 3">
    <name type="scientific">Myodes glareolus</name>
    <name type="common">Bank vole</name>
    <name type="synonym">Clethrionomys glareolus</name>
    <dbReference type="NCBI Taxonomy" id="447135"/>
    <lineage>
        <taxon>Eukaryota</taxon>
        <taxon>Metazoa</taxon>
        <taxon>Chordata</taxon>
        <taxon>Craniata</taxon>
        <taxon>Vertebrata</taxon>
        <taxon>Euteleostomi</taxon>
        <taxon>Mammalia</taxon>
        <taxon>Eutheria</taxon>
        <taxon>Euarchontoglires</taxon>
        <taxon>Glires</taxon>
        <taxon>Rodentia</taxon>
        <taxon>Myomorpha</taxon>
        <taxon>Muroidea</taxon>
        <taxon>Cricetidae</taxon>
        <taxon>Arvicolinae</taxon>
        <taxon>Myodes</taxon>
    </lineage>
</organism>
<evidence type="ECO:0000313" key="2">
    <source>
        <dbReference type="EMBL" id="KAK7806663.1"/>
    </source>
</evidence>
<feature type="region of interest" description="Disordered" evidence="1">
    <location>
        <begin position="50"/>
        <end position="78"/>
    </location>
</feature>
<name>A0AAW0HX40_MYOGA</name>
<protein>
    <submittedName>
        <fullName evidence="2">Uncharacterized protein</fullName>
    </submittedName>
</protein>
<evidence type="ECO:0000313" key="3">
    <source>
        <dbReference type="Proteomes" id="UP001488838"/>
    </source>
</evidence>